<keyword evidence="2" id="KW-1133">Transmembrane helix</keyword>
<dbReference type="Proteomes" id="UP000499080">
    <property type="component" value="Unassembled WGS sequence"/>
</dbReference>
<evidence type="ECO:0000313" key="3">
    <source>
        <dbReference type="EMBL" id="GBO24080.1"/>
    </source>
</evidence>
<feature type="region of interest" description="Disordered" evidence="1">
    <location>
        <begin position="35"/>
        <end position="59"/>
    </location>
</feature>
<accession>A0A4Y2VKA2</accession>
<dbReference type="EMBL" id="BGPR01047073">
    <property type="protein sequence ID" value="GBO24080.1"/>
    <property type="molecule type" value="Genomic_DNA"/>
</dbReference>
<keyword evidence="2" id="KW-0812">Transmembrane</keyword>
<name>A0A4Y2VKA2_ARAVE</name>
<evidence type="ECO:0000256" key="1">
    <source>
        <dbReference type="SAM" id="MobiDB-lite"/>
    </source>
</evidence>
<reference evidence="3 4" key="1">
    <citation type="journal article" date="2019" name="Sci. Rep.">
        <title>Orb-weaving spider Araneus ventricosus genome elucidates the spidroin gene catalogue.</title>
        <authorList>
            <person name="Kono N."/>
            <person name="Nakamura H."/>
            <person name="Ohtoshi R."/>
            <person name="Moran D.A.P."/>
            <person name="Shinohara A."/>
            <person name="Yoshida Y."/>
            <person name="Fujiwara M."/>
            <person name="Mori M."/>
            <person name="Tomita M."/>
            <person name="Arakawa K."/>
        </authorList>
    </citation>
    <scope>NUCLEOTIDE SEQUENCE [LARGE SCALE GENOMIC DNA]</scope>
</reference>
<sequence length="152" mass="16902">MIELDPEGPVSKENNQPHKVVPVLFRTYLGTPGERNLKRKKEKMQAQASPSRLSPPLKRDFIRMQGSQTTNRKRLFLLALVPVLLLLPISLSVLAPLRGSCGVGRERTCGVVRATWCHGPGLILGQGDMKQQQQRVYVCDDSIISLTNDTSI</sequence>
<comment type="caution">
    <text evidence="3">The sequence shown here is derived from an EMBL/GenBank/DDBJ whole genome shotgun (WGS) entry which is preliminary data.</text>
</comment>
<evidence type="ECO:0000256" key="2">
    <source>
        <dbReference type="SAM" id="Phobius"/>
    </source>
</evidence>
<keyword evidence="2" id="KW-0472">Membrane</keyword>
<feature type="transmembrane region" description="Helical" evidence="2">
    <location>
        <begin position="75"/>
        <end position="97"/>
    </location>
</feature>
<evidence type="ECO:0000313" key="4">
    <source>
        <dbReference type="Proteomes" id="UP000499080"/>
    </source>
</evidence>
<organism evidence="3 4">
    <name type="scientific">Araneus ventricosus</name>
    <name type="common">Orbweaver spider</name>
    <name type="synonym">Epeira ventricosa</name>
    <dbReference type="NCBI Taxonomy" id="182803"/>
    <lineage>
        <taxon>Eukaryota</taxon>
        <taxon>Metazoa</taxon>
        <taxon>Ecdysozoa</taxon>
        <taxon>Arthropoda</taxon>
        <taxon>Chelicerata</taxon>
        <taxon>Arachnida</taxon>
        <taxon>Araneae</taxon>
        <taxon>Araneomorphae</taxon>
        <taxon>Entelegynae</taxon>
        <taxon>Araneoidea</taxon>
        <taxon>Araneidae</taxon>
        <taxon>Araneus</taxon>
    </lineage>
</organism>
<proteinExistence type="predicted"/>
<dbReference type="AlphaFoldDB" id="A0A4Y2VKA2"/>
<gene>
    <name evidence="3" type="ORF">AVEN_8218_1</name>
</gene>
<keyword evidence="4" id="KW-1185">Reference proteome</keyword>
<protein>
    <submittedName>
        <fullName evidence="3">Uncharacterized protein</fullName>
    </submittedName>
</protein>